<feature type="domain" description="G-patch" evidence="11">
    <location>
        <begin position="765"/>
        <end position="808"/>
    </location>
</feature>
<dbReference type="GO" id="GO:0008380">
    <property type="term" value="P:RNA splicing"/>
    <property type="evidence" value="ECO:0007669"/>
    <property type="project" value="UniProtKB-KW"/>
</dbReference>
<dbReference type="SUPFAM" id="SSF54160">
    <property type="entry name" value="Chromo domain-like"/>
    <property type="match status" value="1"/>
</dbReference>
<dbReference type="EMBL" id="KE747824">
    <property type="protein sequence ID" value="RMZ70574.1"/>
    <property type="molecule type" value="Genomic_DNA"/>
</dbReference>
<dbReference type="Gene3D" id="3.30.1370.50">
    <property type="entry name" value="R3H-like domain"/>
    <property type="match status" value="1"/>
</dbReference>
<sequence length="808" mass="88605">MATCNANAFCIAIAMPRGKGKNKAKAKAGSAQSTPFKHHAPQSWQVREEGEMGTFAPLRPFPPMLTVPAAAASNHSLKDEARWVSNHRTAAYDDGKKLRHMPIRFISAGHLEGTLKKMLPVNEPTQGETTESSPATFTPSSSSSPPDNTDAMAHMAIRSPSPAISEASSSSDEVLFRGRGNHAPATKQPAPTEDTVSVPEQPATVSTRVESAESKTASESDSTLSTQASHAQVSVSVPLAQVEPKADSDDDDEVVQNHFAKRRGGKPLWEGTTAEWQHCSKPNIGWLPTRARSDKDTLLRGEANSRDAAMDDYLQNVEDFGLTDDLLAASGFARREMDLDAGSHNDWESVSETQDDTNQAEDNGDWESAMLHDFDQLSTSSDVEDIVGRILSKRTRKSGLHYLCVYEGAVIDDARWLPASFLKGPVERKLVRAFEAAALEREQHMLASSDSEDEGEIEEEDDDDDDDDDDEAEIDDETLARVLQKQEELGLGADEVLLYGGDEFFDGPVEDRSFIAFGGSNKKNQARGRGKREPSFPSASAMVEALEMDPYHGFDIMDTERPSLKPKKKGRRGQPPPELDDSDLNEQLQNAWAADRTKKRLKKVEREELRRQGLLGRKGKSANLKVKYQGGIDMEDILDELREFMLGDMETLALPPMDAYRRSTVHQAAAFFNLNSRSRGDGMDRFTLLSKTSRTRTYTDDEFGIAIQKKGFKKRLRGPLFSEGGGGRPGKFNTVKHKQGGARARPQLGYKDGETVGANAPELGPENKGHALMMKMGWAKGDALGAGDNKGILQPIPHTVKTNKAGLQ</sequence>
<feature type="region of interest" description="Disordered" evidence="10">
    <location>
        <begin position="20"/>
        <end position="48"/>
    </location>
</feature>
<dbReference type="GO" id="GO:0003676">
    <property type="term" value="F:nucleic acid binding"/>
    <property type="evidence" value="ECO:0007669"/>
    <property type="project" value="UniProtKB-UniRule"/>
</dbReference>
<protein>
    <recommendedName>
        <fullName evidence="5">Protein SQS1</fullName>
    </recommendedName>
</protein>
<keyword evidence="14" id="KW-1185">Reference proteome</keyword>
<feature type="region of interest" description="Disordered" evidence="10">
    <location>
        <begin position="720"/>
        <end position="752"/>
    </location>
</feature>
<proteinExistence type="inferred from homology"/>
<evidence type="ECO:0000256" key="4">
    <source>
        <dbReference type="ARBA" id="ARBA00011353"/>
    </source>
</evidence>
<keyword evidence="6" id="KW-0963">Cytoplasm</keyword>
<dbReference type="PROSITE" id="PS50174">
    <property type="entry name" value="G_PATCH"/>
    <property type="match status" value="1"/>
</dbReference>
<comment type="similarity">
    <text evidence="3">Belongs to the SQS1 family.</text>
</comment>
<feature type="region of interest" description="Disordered" evidence="10">
    <location>
        <begin position="343"/>
        <end position="363"/>
    </location>
</feature>
<comment type="subunit">
    <text evidence="4">Component of the NuA4 histone acetyltransferase complex.</text>
</comment>
<dbReference type="GO" id="GO:0005634">
    <property type="term" value="C:nucleus"/>
    <property type="evidence" value="ECO:0007669"/>
    <property type="project" value="UniProtKB-SubCell"/>
</dbReference>
<feature type="compositionally biased region" description="Low complexity" evidence="10">
    <location>
        <begin position="129"/>
        <end position="146"/>
    </location>
</feature>
<dbReference type="SUPFAM" id="SSF82708">
    <property type="entry name" value="R3H domain"/>
    <property type="match status" value="1"/>
</dbReference>
<feature type="compositionally biased region" description="Acidic residues" evidence="10">
    <location>
        <begin position="353"/>
        <end position="363"/>
    </location>
</feature>
<evidence type="ECO:0000256" key="7">
    <source>
        <dbReference type="ARBA" id="ARBA00022664"/>
    </source>
</evidence>
<feature type="compositionally biased region" description="Polar residues" evidence="10">
    <location>
        <begin position="219"/>
        <end position="235"/>
    </location>
</feature>
<name>A0A3M7M858_9PLEO</name>
<evidence type="ECO:0000256" key="2">
    <source>
        <dbReference type="ARBA" id="ARBA00004496"/>
    </source>
</evidence>
<keyword evidence="7" id="KW-0507">mRNA processing</keyword>
<dbReference type="OrthoDB" id="21470at2759"/>
<organism evidence="13 14">
    <name type="scientific">Pyrenophora seminiperda CCB06</name>
    <dbReference type="NCBI Taxonomy" id="1302712"/>
    <lineage>
        <taxon>Eukaryota</taxon>
        <taxon>Fungi</taxon>
        <taxon>Dikarya</taxon>
        <taxon>Ascomycota</taxon>
        <taxon>Pezizomycotina</taxon>
        <taxon>Dothideomycetes</taxon>
        <taxon>Pleosporomycetidae</taxon>
        <taxon>Pleosporales</taxon>
        <taxon>Pleosporineae</taxon>
        <taxon>Pleosporaceae</taxon>
        <taxon>Pyrenophora</taxon>
    </lineage>
</organism>
<evidence type="ECO:0000259" key="11">
    <source>
        <dbReference type="PROSITE" id="PS50174"/>
    </source>
</evidence>
<dbReference type="GO" id="GO:0006397">
    <property type="term" value="P:mRNA processing"/>
    <property type="evidence" value="ECO:0007669"/>
    <property type="project" value="UniProtKB-KW"/>
</dbReference>
<accession>A0A3M7M858</accession>
<dbReference type="Proteomes" id="UP000265663">
    <property type="component" value="Unassembled WGS sequence"/>
</dbReference>
<evidence type="ECO:0000256" key="5">
    <source>
        <dbReference type="ARBA" id="ARBA00018964"/>
    </source>
</evidence>
<dbReference type="InterPro" id="IPR051189">
    <property type="entry name" value="Splicing_assoc_domain"/>
</dbReference>
<evidence type="ECO:0000256" key="3">
    <source>
        <dbReference type="ARBA" id="ARBA00010306"/>
    </source>
</evidence>
<evidence type="ECO:0000256" key="1">
    <source>
        <dbReference type="ARBA" id="ARBA00004123"/>
    </source>
</evidence>
<comment type="subcellular location">
    <subcellularLocation>
        <location evidence="2">Cytoplasm</location>
    </subcellularLocation>
    <subcellularLocation>
        <location evidence="1">Nucleus</location>
    </subcellularLocation>
</comment>
<dbReference type="Pfam" id="PF01585">
    <property type="entry name" value="G-patch"/>
    <property type="match status" value="1"/>
</dbReference>
<dbReference type="Pfam" id="PF01424">
    <property type="entry name" value="R3H"/>
    <property type="match status" value="1"/>
</dbReference>
<evidence type="ECO:0000256" key="10">
    <source>
        <dbReference type="SAM" id="MobiDB-lite"/>
    </source>
</evidence>
<dbReference type="InterPro" id="IPR034082">
    <property type="entry name" value="R3H_G-patch"/>
</dbReference>
<dbReference type="PANTHER" id="PTHR14195">
    <property type="entry name" value="G PATCH DOMAIN CONTAINING PROTEIN 2"/>
    <property type="match status" value="1"/>
</dbReference>
<dbReference type="CDD" id="cd02646">
    <property type="entry name" value="R3H_G-patch"/>
    <property type="match status" value="1"/>
</dbReference>
<dbReference type="SMART" id="SM00443">
    <property type="entry name" value="G_patch"/>
    <property type="match status" value="1"/>
</dbReference>
<dbReference type="InterPro" id="IPR036867">
    <property type="entry name" value="R3H_dom_sf"/>
</dbReference>
<evidence type="ECO:0000256" key="6">
    <source>
        <dbReference type="ARBA" id="ARBA00022490"/>
    </source>
</evidence>
<feature type="compositionally biased region" description="Acidic residues" evidence="10">
    <location>
        <begin position="450"/>
        <end position="471"/>
    </location>
</feature>
<evidence type="ECO:0000256" key="9">
    <source>
        <dbReference type="ARBA" id="ARBA00023242"/>
    </source>
</evidence>
<keyword evidence="9" id="KW-0539">Nucleus</keyword>
<gene>
    <name evidence="13" type="ORF">GMOD_00000683</name>
</gene>
<dbReference type="InterPro" id="IPR000467">
    <property type="entry name" value="G_patch_dom"/>
</dbReference>
<evidence type="ECO:0000259" key="12">
    <source>
        <dbReference type="PROSITE" id="PS51061"/>
    </source>
</evidence>
<feature type="compositionally biased region" description="Low complexity" evidence="10">
    <location>
        <begin position="159"/>
        <end position="171"/>
    </location>
</feature>
<feature type="region of interest" description="Disordered" evidence="10">
    <location>
        <begin position="122"/>
        <end position="235"/>
    </location>
</feature>
<evidence type="ECO:0000256" key="8">
    <source>
        <dbReference type="ARBA" id="ARBA00023187"/>
    </source>
</evidence>
<dbReference type="InterPro" id="IPR001374">
    <property type="entry name" value="R3H_dom"/>
</dbReference>
<keyword evidence="8" id="KW-0508">mRNA splicing</keyword>
<feature type="domain" description="R3H" evidence="12">
    <location>
        <begin position="631"/>
        <end position="693"/>
    </location>
</feature>
<evidence type="ECO:0000313" key="13">
    <source>
        <dbReference type="EMBL" id="RMZ70574.1"/>
    </source>
</evidence>
<dbReference type="AlphaFoldDB" id="A0A3M7M858"/>
<evidence type="ECO:0000313" key="14">
    <source>
        <dbReference type="Proteomes" id="UP000265663"/>
    </source>
</evidence>
<feature type="region of interest" description="Disordered" evidence="10">
    <location>
        <begin position="443"/>
        <end position="471"/>
    </location>
</feature>
<dbReference type="SMART" id="SM00393">
    <property type="entry name" value="R3H"/>
    <property type="match status" value="1"/>
</dbReference>
<reference evidence="13 14" key="1">
    <citation type="journal article" date="2014" name="PLoS ONE">
        <title>De novo Genome Assembly of the Fungal Plant Pathogen Pyrenophora semeniperda.</title>
        <authorList>
            <person name="Soliai M.M."/>
            <person name="Meyer S.E."/>
            <person name="Udall J.A."/>
            <person name="Elzinga D.E."/>
            <person name="Hermansen R.A."/>
            <person name="Bodily P.M."/>
            <person name="Hart A.A."/>
            <person name="Coleman C.E."/>
        </authorList>
    </citation>
    <scope>NUCLEOTIDE SEQUENCE [LARGE SCALE GENOMIC DNA]</scope>
    <source>
        <strain evidence="13 14">CCB06</strain>
        <tissue evidence="13">Mycelium</tissue>
    </source>
</reference>
<dbReference type="GO" id="GO:0005737">
    <property type="term" value="C:cytoplasm"/>
    <property type="evidence" value="ECO:0007669"/>
    <property type="project" value="UniProtKB-SubCell"/>
</dbReference>
<feature type="region of interest" description="Disordered" evidence="10">
    <location>
        <begin position="554"/>
        <end position="585"/>
    </location>
</feature>
<dbReference type="PROSITE" id="PS51061">
    <property type="entry name" value="R3H"/>
    <property type="match status" value="1"/>
</dbReference>
<dbReference type="InterPro" id="IPR016197">
    <property type="entry name" value="Chromo-like_dom_sf"/>
</dbReference>